<dbReference type="RefSeq" id="WP_212006992.1">
    <property type="nucleotide sequence ID" value="NZ_JAAFYZ010000002.1"/>
</dbReference>
<evidence type="ECO:0000256" key="2">
    <source>
        <dbReference type="SAM" id="Phobius"/>
    </source>
</evidence>
<dbReference type="EMBL" id="JAAFYZ010000002">
    <property type="protein sequence ID" value="MBS2545326.1"/>
    <property type="molecule type" value="Genomic_DNA"/>
</dbReference>
<evidence type="ECO:0000313" key="3">
    <source>
        <dbReference type="EMBL" id="MBS2545326.1"/>
    </source>
</evidence>
<evidence type="ECO:0000313" key="4">
    <source>
        <dbReference type="Proteomes" id="UP000730482"/>
    </source>
</evidence>
<keyword evidence="2" id="KW-0812">Transmembrane</keyword>
<proteinExistence type="predicted"/>
<feature type="compositionally biased region" description="Basic and acidic residues" evidence="1">
    <location>
        <begin position="231"/>
        <end position="240"/>
    </location>
</feature>
<reference evidence="3 4" key="1">
    <citation type="submission" date="2020-02" db="EMBL/GenBank/DDBJ databases">
        <title>Acidophilic actinobacteria isolated from forest soil.</title>
        <authorList>
            <person name="Golinska P."/>
        </authorList>
    </citation>
    <scope>NUCLEOTIDE SEQUENCE [LARGE SCALE GENOMIC DNA]</scope>
    <source>
        <strain evidence="3 4">NL8</strain>
    </source>
</reference>
<gene>
    <name evidence="3" type="ORF">KGQ19_00440</name>
</gene>
<organism evidence="3 4">
    <name type="scientific">Catenulispora pinistramenti</name>
    <dbReference type="NCBI Taxonomy" id="2705254"/>
    <lineage>
        <taxon>Bacteria</taxon>
        <taxon>Bacillati</taxon>
        <taxon>Actinomycetota</taxon>
        <taxon>Actinomycetes</taxon>
        <taxon>Catenulisporales</taxon>
        <taxon>Catenulisporaceae</taxon>
        <taxon>Catenulispora</taxon>
    </lineage>
</organism>
<keyword evidence="4" id="KW-1185">Reference proteome</keyword>
<feature type="transmembrane region" description="Helical" evidence="2">
    <location>
        <begin position="6"/>
        <end position="23"/>
    </location>
</feature>
<keyword evidence="2" id="KW-0472">Membrane</keyword>
<feature type="transmembrane region" description="Helical" evidence="2">
    <location>
        <begin position="75"/>
        <end position="99"/>
    </location>
</feature>
<protein>
    <submittedName>
        <fullName evidence="3">Uncharacterized protein</fullName>
    </submittedName>
</protein>
<feature type="region of interest" description="Disordered" evidence="1">
    <location>
        <begin position="231"/>
        <end position="253"/>
    </location>
</feature>
<name>A0ABS5KGD7_9ACTN</name>
<evidence type="ECO:0000256" key="1">
    <source>
        <dbReference type="SAM" id="MobiDB-lite"/>
    </source>
</evidence>
<feature type="transmembrane region" description="Helical" evidence="2">
    <location>
        <begin position="35"/>
        <end position="55"/>
    </location>
</feature>
<accession>A0ABS5KGD7</accession>
<keyword evidence="2" id="KW-1133">Transmembrane helix</keyword>
<comment type="caution">
    <text evidence="3">The sequence shown here is derived from an EMBL/GenBank/DDBJ whole genome shotgun (WGS) entry which is preliminary data.</text>
</comment>
<sequence length="253" mass="27192">MIALRLGGTVSLIAIAVISFDVLTDLGRKAGLHQLAELFPIAVDAFAASTLYAAYRLPGGHPAREQAKRTARSALALTVCCNVLDHVLALAGFLLPVIIRDLVLVAVASLPQLVADRELHLLVAVTAHRQRRTPTDAAEPVQEPDASMDDAAGEQDVLTAREEAWLKIGAPVYQELLELHGRRPKEKAFHQALAQRLTVQTDDDAGLDDQPDPALILGNGVSLSTAKRIRALVESRHPPDEQAATSDESPEPQ</sequence>
<dbReference type="Proteomes" id="UP000730482">
    <property type="component" value="Unassembled WGS sequence"/>
</dbReference>